<dbReference type="Proteomes" id="UP000770717">
    <property type="component" value="Unassembled WGS sequence"/>
</dbReference>
<gene>
    <name evidence="1" type="ORF">GDO78_007079</name>
</gene>
<organism evidence="1 2">
    <name type="scientific">Eleutherodactylus coqui</name>
    <name type="common">Puerto Rican coqui</name>
    <dbReference type="NCBI Taxonomy" id="57060"/>
    <lineage>
        <taxon>Eukaryota</taxon>
        <taxon>Metazoa</taxon>
        <taxon>Chordata</taxon>
        <taxon>Craniata</taxon>
        <taxon>Vertebrata</taxon>
        <taxon>Euteleostomi</taxon>
        <taxon>Amphibia</taxon>
        <taxon>Batrachia</taxon>
        <taxon>Anura</taxon>
        <taxon>Neobatrachia</taxon>
        <taxon>Hyloidea</taxon>
        <taxon>Eleutherodactylidae</taxon>
        <taxon>Eleutherodactylinae</taxon>
        <taxon>Eleutherodactylus</taxon>
        <taxon>Eleutherodactylus</taxon>
    </lineage>
</organism>
<dbReference type="AlphaFoldDB" id="A0A8J6FF22"/>
<protein>
    <submittedName>
        <fullName evidence="1">Uncharacterized protein</fullName>
    </submittedName>
</protein>
<reference evidence="1" key="1">
    <citation type="thesis" date="2020" institute="ProQuest LLC" country="789 East Eisenhower Parkway, Ann Arbor, MI, USA">
        <title>Comparative Genomics and Chromosome Evolution.</title>
        <authorList>
            <person name="Mudd A.B."/>
        </authorList>
    </citation>
    <scope>NUCLEOTIDE SEQUENCE</scope>
    <source>
        <strain evidence="1">HN-11 Male</strain>
        <tissue evidence="1">Kidney and liver</tissue>
    </source>
</reference>
<evidence type="ECO:0000313" key="1">
    <source>
        <dbReference type="EMBL" id="KAG9487013.1"/>
    </source>
</evidence>
<dbReference type="EMBL" id="WNTK01000003">
    <property type="protein sequence ID" value="KAG9487013.1"/>
    <property type="molecule type" value="Genomic_DNA"/>
</dbReference>
<keyword evidence="2" id="KW-1185">Reference proteome</keyword>
<proteinExistence type="predicted"/>
<sequence length="112" mass="13158">MGCAYKEIRLLKSGRRLTDKISPVFFFLRAKLQHKGKIRVFQQTSHAWPLQTCQWRKICQDQRVFCSKGRMNSLADVKTEVMKSHFPKLYCSSCHCEKIYLLIFRALKVSEG</sequence>
<name>A0A8J6FF22_ELECQ</name>
<comment type="caution">
    <text evidence="1">The sequence shown here is derived from an EMBL/GenBank/DDBJ whole genome shotgun (WGS) entry which is preliminary data.</text>
</comment>
<accession>A0A8J6FF22</accession>
<evidence type="ECO:0000313" key="2">
    <source>
        <dbReference type="Proteomes" id="UP000770717"/>
    </source>
</evidence>